<keyword evidence="4" id="KW-1185">Reference proteome</keyword>
<gene>
    <name evidence="3" type="ORF">DRF62_17295</name>
</gene>
<dbReference type="InterPro" id="IPR052515">
    <property type="entry name" value="Gfo/Idh/MocA_Oxidoreductase"/>
</dbReference>
<dbReference type="PANTHER" id="PTHR43249:SF1">
    <property type="entry name" value="D-GLUCOSIDE 3-DEHYDROGENASE"/>
    <property type="match status" value="1"/>
</dbReference>
<evidence type="ECO:0000313" key="4">
    <source>
        <dbReference type="Proteomes" id="UP000256512"/>
    </source>
</evidence>
<dbReference type="EMBL" id="QNVS01000075">
    <property type="protein sequence ID" value="REC51461.1"/>
    <property type="molecule type" value="Genomic_DNA"/>
</dbReference>
<dbReference type="RefSeq" id="WP_115951418.1">
    <property type="nucleotide sequence ID" value="NZ_QNVS01000075.1"/>
</dbReference>
<dbReference type="Gene3D" id="3.30.360.10">
    <property type="entry name" value="Dihydrodipicolinate Reductase, domain 2"/>
    <property type="match status" value="1"/>
</dbReference>
<sequence>MKILIVGLGSIAKKHISAIRKIDKNAVIYALRSSMSNNSEEKIQNIYSLDELSDEKLDFAIISNPTSNHFESIQQLSKLKIPLFIEKPLFSEVSDKTNELVQQIEDSGLMTYVACNLRFLDALTFIKKKLKGKRVNEVNVYCGSYLPDWRPGVDFRSVYSANKAMGGGVHIDLIHELDYVYWFFGKPQNTQSYFSNRSSLDITAFDYANYLWNYKGFSANIVLNYYRKDSKRTFEIVTGKGTYLADLLANKVYFNNELIFESEQKIIDTYESQMRFFIDNNDKKDKFNSISEANTILKLCMQD</sequence>
<evidence type="ECO:0000259" key="1">
    <source>
        <dbReference type="Pfam" id="PF01408"/>
    </source>
</evidence>
<proteinExistence type="predicted"/>
<organism evidence="3 4">
    <name type="scientific">Chryseobacterium piscium</name>
    <dbReference type="NCBI Taxonomy" id="333702"/>
    <lineage>
        <taxon>Bacteria</taxon>
        <taxon>Pseudomonadati</taxon>
        <taxon>Bacteroidota</taxon>
        <taxon>Flavobacteriia</taxon>
        <taxon>Flavobacteriales</taxon>
        <taxon>Weeksellaceae</taxon>
        <taxon>Chryseobacterium group</taxon>
        <taxon>Chryseobacterium</taxon>
    </lineage>
</organism>
<dbReference type="PANTHER" id="PTHR43249">
    <property type="entry name" value="UDP-N-ACETYL-2-AMINO-2-DEOXY-D-GLUCURONATE OXIDASE"/>
    <property type="match status" value="1"/>
</dbReference>
<dbReference type="Pfam" id="PF22725">
    <property type="entry name" value="GFO_IDH_MocA_C3"/>
    <property type="match status" value="1"/>
</dbReference>
<accession>A0A3D9BD35</accession>
<evidence type="ECO:0000259" key="2">
    <source>
        <dbReference type="Pfam" id="PF22725"/>
    </source>
</evidence>
<feature type="domain" description="GFO/IDH/MocA-like oxidoreductase" evidence="2">
    <location>
        <begin position="137"/>
        <end position="243"/>
    </location>
</feature>
<feature type="domain" description="Gfo/Idh/MocA-like oxidoreductase N-terminal" evidence="1">
    <location>
        <begin position="1"/>
        <end position="113"/>
    </location>
</feature>
<comment type="caution">
    <text evidence="3">The sequence shown here is derived from an EMBL/GenBank/DDBJ whole genome shotgun (WGS) entry which is preliminary data.</text>
</comment>
<dbReference type="AlphaFoldDB" id="A0A3D9BD35"/>
<dbReference type="Proteomes" id="UP000256512">
    <property type="component" value="Unassembled WGS sequence"/>
</dbReference>
<dbReference type="InterPro" id="IPR000683">
    <property type="entry name" value="Gfo/Idh/MocA-like_OxRdtase_N"/>
</dbReference>
<dbReference type="Gene3D" id="3.40.50.720">
    <property type="entry name" value="NAD(P)-binding Rossmann-like Domain"/>
    <property type="match status" value="1"/>
</dbReference>
<protein>
    <submittedName>
        <fullName evidence="3">Gfo/Idh/MocA family oxidoreductase</fullName>
    </submittedName>
</protein>
<name>A0A3D9BD35_9FLAO</name>
<dbReference type="InterPro" id="IPR036291">
    <property type="entry name" value="NAD(P)-bd_dom_sf"/>
</dbReference>
<evidence type="ECO:0000313" key="3">
    <source>
        <dbReference type="EMBL" id="REC51461.1"/>
    </source>
</evidence>
<dbReference type="Pfam" id="PF01408">
    <property type="entry name" value="GFO_IDH_MocA"/>
    <property type="match status" value="1"/>
</dbReference>
<dbReference type="InterPro" id="IPR055170">
    <property type="entry name" value="GFO_IDH_MocA-like_dom"/>
</dbReference>
<dbReference type="SUPFAM" id="SSF51735">
    <property type="entry name" value="NAD(P)-binding Rossmann-fold domains"/>
    <property type="match status" value="1"/>
</dbReference>
<dbReference type="GO" id="GO:0000166">
    <property type="term" value="F:nucleotide binding"/>
    <property type="evidence" value="ECO:0007669"/>
    <property type="project" value="InterPro"/>
</dbReference>
<dbReference type="SUPFAM" id="SSF55347">
    <property type="entry name" value="Glyceraldehyde-3-phosphate dehydrogenase-like, C-terminal domain"/>
    <property type="match status" value="1"/>
</dbReference>
<reference evidence="3 4" key="1">
    <citation type="journal article" date="2006" name="Int. J. Syst. Evol. Microbiol.">
        <title>Chryseobacterium piscium sp. nov., isolated from fish of the South Atlantic Ocean off South Africa.</title>
        <authorList>
            <person name="de Beer H."/>
            <person name="Hugo C.J."/>
            <person name="Jooste P.J."/>
            <person name="Vancanneyt M."/>
            <person name="Coenye T."/>
            <person name="Vandamme P."/>
        </authorList>
    </citation>
    <scope>NUCLEOTIDE SEQUENCE [LARGE SCALE GENOMIC DNA]</scope>
    <source>
        <strain evidence="3 4">CCUG 51923</strain>
    </source>
</reference>